<comment type="caution">
    <text evidence="1">The sequence shown here is derived from an EMBL/GenBank/DDBJ whole genome shotgun (WGS) entry which is preliminary data.</text>
</comment>
<reference evidence="1" key="2">
    <citation type="journal article" date="2021" name="PeerJ">
        <title>Extensive microbial diversity within the chicken gut microbiome revealed by metagenomics and culture.</title>
        <authorList>
            <person name="Gilroy R."/>
            <person name="Ravi A."/>
            <person name="Getino M."/>
            <person name="Pursley I."/>
            <person name="Horton D.L."/>
            <person name="Alikhan N.F."/>
            <person name="Baker D."/>
            <person name="Gharbi K."/>
            <person name="Hall N."/>
            <person name="Watson M."/>
            <person name="Adriaenssens E.M."/>
            <person name="Foster-Nyarko E."/>
            <person name="Jarju S."/>
            <person name="Secka A."/>
            <person name="Antonio M."/>
            <person name="Oren A."/>
            <person name="Chaudhuri R.R."/>
            <person name="La Ragione R."/>
            <person name="Hildebrand F."/>
            <person name="Pallen M.J."/>
        </authorList>
    </citation>
    <scope>NUCLEOTIDE SEQUENCE</scope>
    <source>
        <strain evidence="1">ChiGjej1B1-24693</strain>
    </source>
</reference>
<evidence type="ECO:0000313" key="2">
    <source>
        <dbReference type="Proteomes" id="UP000886842"/>
    </source>
</evidence>
<sequence length="214" mass="22873">EPAALLAGVSAQQVAAAVAPLPRATEVLDELTEDLVPHWSDQEITAVRDGSLPVPPRRDDYALAAGAGADRPLSDEAVAQGRCSIDWAGVPPDLLDAADGSIRWTVEATGTVTVRAAVRLLPEADPSGLTVWFDLPGEFNLTRTLDAAGQVETELPITPAQAWGRSWSDFRIGIGPRRGGDHAASRERVRRFARARLSTDPELLAEQAAADEQW</sequence>
<feature type="non-terminal residue" evidence="1">
    <location>
        <position position="1"/>
    </location>
</feature>
<organism evidence="1 2">
    <name type="scientific">Candidatus Avipropionibacterium avicola</name>
    <dbReference type="NCBI Taxonomy" id="2840701"/>
    <lineage>
        <taxon>Bacteria</taxon>
        <taxon>Bacillati</taxon>
        <taxon>Actinomycetota</taxon>
        <taxon>Actinomycetes</taxon>
        <taxon>Propionibacteriales</taxon>
        <taxon>Propionibacteriaceae</taxon>
        <taxon>Propionibacteriaceae incertae sedis</taxon>
        <taxon>Candidatus Avipropionibacterium</taxon>
    </lineage>
</organism>
<gene>
    <name evidence="1" type="ORF">IAA98_10320</name>
</gene>
<dbReference type="EMBL" id="DVLP01000308">
    <property type="protein sequence ID" value="HIT75970.1"/>
    <property type="molecule type" value="Genomic_DNA"/>
</dbReference>
<reference evidence="1" key="1">
    <citation type="submission" date="2020-10" db="EMBL/GenBank/DDBJ databases">
        <authorList>
            <person name="Gilroy R."/>
        </authorList>
    </citation>
    <scope>NUCLEOTIDE SEQUENCE</scope>
    <source>
        <strain evidence="1">ChiGjej1B1-24693</strain>
    </source>
</reference>
<dbReference type="AlphaFoldDB" id="A0A9D1H0R9"/>
<proteinExistence type="predicted"/>
<dbReference type="Proteomes" id="UP000886842">
    <property type="component" value="Unassembled WGS sequence"/>
</dbReference>
<protein>
    <submittedName>
        <fullName evidence="1">Uncharacterized protein</fullName>
    </submittedName>
</protein>
<name>A0A9D1H0R9_9ACTN</name>
<accession>A0A9D1H0R9</accession>
<evidence type="ECO:0000313" key="1">
    <source>
        <dbReference type="EMBL" id="HIT75970.1"/>
    </source>
</evidence>